<evidence type="ECO:0000256" key="1">
    <source>
        <dbReference type="SAM" id="Phobius"/>
    </source>
</evidence>
<evidence type="ECO:0000313" key="2">
    <source>
        <dbReference type="EMBL" id="EEV87707.1"/>
    </source>
</evidence>
<dbReference type="AlphaFoldDB" id="C8NC73"/>
<protein>
    <submittedName>
        <fullName evidence="2">Uncharacterized protein</fullName>
    </submittedName>
</protein>
<keyword evidence="1" id="KW-1133">Transmembrane helix</keyword>
<dbReference type="Pfam" id="PF19942">
    <property type="entry name" value="DUF6404"/>
    <property type="match status" value="1"/>
</dbReference>
<dbReference type="HOGENOM" id="CLU_159351_0_0_6"/>
<sequence>MSYPPSIEKALAYLKAADIPNYLKNEKMWFVHRVFWKLGISFPPAILASFPVNFIYFGIIGTIILLSVPLLFIYGLYWHNKLTALEWTAYLMLNFVIHGTMMARSIQHRRRNLGLRSWQEIQNLPDNSEENP</sequence>
<dbReference type="EMBL" id="ACKY01000114">
    <property type="protein sequence ID" value="EEV87707.1"/>
    <property type="molecule type" value="Genomic_DNA"/>
</dbReference>
<feature type="transmembrane region" description="Helical" evidence="1">
    <location>
        <begin position="89"/>
        <end position="106"/>
    </location>
</feature>
<evidence type="ECO:0000313" key="3">
    <source>
        <dbReference type="Proteomes" id="UP000004870"/>
    </source>
</evidence>
<keyword evidence="1" id="KW-0472">Membrane</keyword>
<dbReference type="GeneID" id="84790012"/>
<dbReference type="RefSeq" id="WP_004142308.1">
    <property type="nucleotide sequence ID" value="NZ_GG694027.1"/>
</dbReference>
<feature type="transmembrane region" description="Helical" evidence="1">
    <location>
        <begin position="54"/>
        <end position="77"/>
    </location>
</feature>
<proteinExistence type="predicted"/>
<comment type="caution">
    <text evidence="2">The sequence shown here is derived from an EMBL/GenBank/DDBJ whole genome shotgun (WGS) entry which is preliminary data.</text>
</comment>
<dbReference type="InterPro" id="IPR045644">
    <property type="entry name" value="DUF6404"/>
</dbReference>
<accession>C8NC73</accession>
<reference evidence="2 3" key="1">
    <citation type="submission" date="2009-08" db="EMBL/GenBank/DDBJ databases">
        <authorList>
            <person name="Qin X."/>
            <person name="Bachman B."/>
            <person name="Battles P."/>
            <person name="Bell A."/>
            <person name="Bess C."/>
            <person name="Bickham C."/>
            <person name="Chaboub L."/>
            <person name="Chen D."/>
            <person name="Coyle M."/>
            <person name="Deiros D.R."/>
            <person name="Dinh H."/>
            <person name="Forbes L."/>
            <person name="Fowler G."/>
            <person name="Francisco L."/>
            <person name="Fu Q."/>
            <person name="Gubbala S."/>
            <person name="Hale W."/>
            <person name="Han Y."/>
            <person name="Hemphill L."/>
            <person name="Highlander S.K."/>
            <person name="Hirani K."/>
            <person name="Hogues M."/>
            <person name="Jackson L."/>
            <person name="Jakkamsetti A."/>
            <person name="Javaid M."/>
            <person name="Jiang H."/>
            <person name="Korchina V."/>
            <person name="Kovar C."/>
            <person name="Lara F."/>
            <person name="Lee S."/>
            <person name="Mata R."/>
            <person name="Mathew T."/>
            <person name="Moen C."/>
            <person name="Morales K."/>
            <person name="Munidasa M."/>
            <person name="Nazareth L."/>
            <person name="Ngo R."/>
            <person name="Nguyen L."/>
            <person name="Okwuonu G."/>
            <person name="Ongeri F."/>
            <person name="Patil S."/>
            <person name="Petrosino J."/>
            <person name="Pham C."/>
            <person name="Pham P."/>
            <person name="Pu L.-L."/>
            <person name="Puazo M."/>
            <person name="Raj R."/>
            <person name="Reid J."/>
            <person name="Rouhana J."/>
            <person name="Saada N."/>
            <person name="Shang Y."/>
            <person name="Simmons D."/>
            <person name="Thornton R."/>
            <person name="Warren J."/>
            <person name="Weissenberger G."/>
            <person name="Zhang J."/>
            <person name="Zhang L."/>
            <person name="Zhou C."/>
            <person name="Zhu D."/>
            <person name="Muzny D."/>
            <person name="Worley K."/>
            <person name="Gibbs R."/>
        </authorList>
    </citation>
    <scope>NUCLEOTIDE SEQUENCE [LARGE SCALE GENOMIC DNA]</scope>
    <source>
        <strain evidence="3">ATCC 15826 / DSM 8339 / NCTC 10426 / 6573</strain>
    </source>
</reference>
<keyword evidence="3" id="KW-1185">Reference proteome</keyword>
<dbReference type="Proteomes" id="UP000004870">
    <property type="component" value="Unassembled WGS sequence"/>
</dbReference>
<dbReference type="STRING" id="2718.CHUV0807_1003"/>
<dbReference type="OrthoDB" id="7870117at2"/>
<gene>
    <name evidence="2" type="ORF">HMPREF0198_2101</name>
</gene>
<organism evidence="2 3">
    <name type="scientific">Cardiobacterium hominis (strain ATCC 15826 / DSM 8339 / NCTC 10426 / 6573)</name>
    <dbReference type="NCBI Taxonomy" id="638300"/>
    <lineage>
        <taxon>Bacteria</taxon>
        <taxon>Pseudomonadati</taxon>
        <taxon>Pseudomonadota</taxon>
        <taxon>Gammaproteobacteria</taxon>
        <taxon>Cardiobacteriales</taxon>
        <taxon>Cardiobacteriaceae</taxon>
        <taxon>Cardiobacterium</taxon>
    </lineage>
</organism>
<name>C8NC73_CARH6</name>
<keyword evidence="1" id="KW-0812">Transmembrane</keyword>